<dbReference type="PANTHER" id="PTHR12264">
    <property type="entry name" value="TRANSCRIPTION INITIATION FACTOR TFIID SUBUNIT 12"/>
    <property type="match status" value="1"/>
</dbReference>
<comment type="similarity">
    <text evidence="2">Belongs to the TAF12 family.</text>
</comment>
<evidence type="ECO:0000256" key="4">
    <source>
        <dbReference type="ARBA" id="ARBA00023015"/>
    </source>
</evidence>
<evidence type="ECO:0000256" key="6">
    <source>
        <dbReference type="ARBA" id="ARBA00023242"/>
    </source>
</evidence>
<dbReference type="CDD" id="cd07981">
    <property type="entry name" value="HFD_TAF12"/>
    <property type="match status" value="1"/>
</dbReference>
<dbReference type="SUPFAM" id="SSF47113">
    <property type="entry name" value="Histone-fold"/>
    <property type="match status" value="1"/>
</dbReference>
<evidence type="ECO:0000313" key="10">
    <source>
        <dbReference type="WBParaSite" id="Minc3s01268g22294"/>
    </source>
</evidence>
<dbReference type="Gene3D" id="1.10.20.10">
    <property type="entry name" value="Histone, subunit A"/>
    <property type="match status" value="1"/>
</dbReference>
<dbReference type="AlphaFoldDB" id="A0A914M7K2"/>
<feature type="domain" description="Transcription initiation factor TFIID subunit 12" evidence="8">
    <location>
        <begin position="555"/>
        <end position="616"/>
    </location>
</feature>
<dbReference type="WBParaSite" id="Minc3s01268g22294">
    <property type="protein sequence ID" value="Minc3s01268g22294"/>
    <property type="gene ID" value="Minc3s01268g22294"/>
</dbReference>
<dbReference type="GO" id="GO:0000124">
    <property type="term" value="C:SAGA complex"/>
    <property type="evidence" value="ECO:0007669"/>
    <property type="project" value="InterPro"/>
</dbReference>
<sequence>MNHFNRGVDNQQQQQQMQPQNHQQAYFLNLQQQQQQRNQAMQLQHQQIQGSHNMSSMQHNFMTPTQQQHQQIQQQIRSPTPPHQGMLQHRQQAFQQHGIMHGMHGIQHQQNSPQPHFQSQQSPRPIIRTMNVNSPQQHQQSVVVTQQQLQQQQHYMQFARPSEVSPMVPQSQFIQQSNPQFVNGNNVGGVVQGQHLRQMLIPQSSASPVFRHNVVIQREQPKSGGNAMRFPSQPATPISSTDKLSPQQELHVLQQNYSGAHIQHHPNYSTGNEQQQRFLQQQQQIPSRISVVHSHHQSPHQIQPNLSASMGVGVSNQVNAVSAVSSSGQLMTSNSGGNMTAKVPVFVTSHNQQQQVYFAIQQQQKPSSVSSITDNNEFASSSFMNVHKNGTPSSAILLNDDGLSNNGRASSSNQSMMEQHLNGSSGTGNFVFLHPKSDHLMGQHGSISGQPSPSNIVEMLQSESPGNTIAFEGSSSSNIIPSISSNKKKASSKQSLAKTFQQKNISNVGNSLGNNSTINISATNNKHLESNLNNDLIKASIPSHSTIKLLDRETFDTFVKTVDPNEVLEDEVSDALQLVLEDFVDEIIRNSVDLCKHRGSTKLEAKDVHFVLANKMKLDVDTESNGISSVGSSNNNNSGAPVSGGTSTFFQQSPASKRAPLIAHQQRMALINKTKLKIHPPNIYFLCLYL</sequence>
<feature type="compositionally biased region" description="Low complexity" evidence="7">
    <location>
        <begin position="627"/>
        <end position="645"/>
    </location>
</feature>
<evidence type="ECO:0000256" key="5">
    <source>
        <dbReference type="ARBA" id="ARBA00023163"/>
    </source>
</evidence>
<dbReference type="PANTHER" id="PTHR12264:SF21">
    <property type="entry name" value="TRANSCRIPTION INITIATION FACTOR TFIID SUBUNIT 12"/>
    <property type="match status" value="1"/>
</dbReference>
<dbReference type="InterPro" id="IPR037794">
    <property type="entry name" value="TAF12"/>
</dbReference>
<comment type="subcellular location">
    <subcellularLocation>
        <location evidence="1">Nucleus</location>
    </subcellularLocation>
</comment>
<dbReference type="GO" id="GO:0003677">
    <property type="term" value="F:DNA binding"/>
    <property type="evidence" value="ECO:0007669"/>
    <property type="project" value="TreeGrafter"/>
</dbReference>
<keyword evidence="9" id="KW-1185">Reference proteome</keyword>
<dbReference type="GO" id="GO:0005669">
    <property type="term" value="C:transcription factor TFIID complex"/>
    <property type="evidence" value="ECO:0007669"/>
    <property type="project" value="InterPro"/>
</dbReference>
<name>A0A914M7K2_MELIC</name>
<organism evidence="9 10">
    <name type="scientific">Meloidogyne incognita</name>
    <name type="common">Southern root-knot nematode worm</name>
    <name type="synonym">Oxyuris incognita</name>
    <dbReference type="NCBI Taxonomy" id="6306"/>
    <lineage>
        <taxon>Eukaryota</taxon>
        <taxon>Metazoa</taxon>
        <taxon>Ecdysozoa</taxon>
        <taxon>Nematoda</taxon>
        <taxon>Chromadorea</taxon>
        <taxon>Rhabditida</taxon>
        <taxon>Tylenchina</taxon>
        <taxon>Tylenchomorpha</taxon>
        <taxon>Tylenchoidea</taxon>
        <taxon>Meloidogynidae</taxon>
        <taxon>Meloidogyninae</taxon>
        <taxon>Meloidogyne</taxon>
        <taxon>Meloidogyne incognita group</taxon>
    </lineage>
</organism>
<feature type="region of interest" description="Disordered" evidence="7">
    <location>
        <begin position="1"/>
        <end position="21"/>
    </location>
</feature>
<keyword evidence="5" id="KW-0804">Transcription</keyword>
<keyword evidence="6" id="KW-0539">Nucleus</keyword>
<protein>
    <recommendedName>
        <fullName evidence="3">Transcription initiation factor TFIID subunit 12</fullName>
    </recommendedName>
</protein>
<evidence type="ECO:0000313" key="9">
    <source>
        <dbReference type="Proteomes" id="UP000887563"/>
    </source>
</evidence>
<feature type="compositionally biased region" description="Polar residues" evidence="7">
    <location>
        <begin position="233"/>
        <end position="242"/>
    </location>
</feature>
<dbReference type="InterPro" id="IPR009072">
    <property type="entry name" value="Histone-fold"/>
</dbReference>
<dbReference type="GO" id="GO:0046982">
    <property type="term" value="F:protein heterodimerization activity"/>
    <property type="evidence" value="ECO:0007669"/>
    <property type="project" value="InterPro"/>
</dbReference>
<proteinExistence type="inferred from homology"/>
<evidence type="ECO:0000256" key="3">
    <source>
        <dbReference type="ARBA" id="ARBA00017484"/>
    </source>
</evidence>
<dbReference type="GO" id="GO:0051123">
    <property type="term" value="P:RNA polymerase II preinitiation complex assembly"/>
    <property type="evidence" value="ECO:0007669"/>
    <property type="project" value="TreeGrafter"/>
</dbReference>
<dbReference type="GO" id="GO:0017025">
    <property type="term" value="F:TBP-class protein binding"/>
    <property type="evidence" value="ECO:0007669"/>
    <property type="project" value="TreeGrafter"/>
</dbReference>
<reference evidence="10" key="1">
    <citation type="submission" date="2022-11" db="UniProtKB">
        <authorList>
            <consortium name="WormBaseParasite"/>
        </authorList>
    </citation>
    <scope>IDENTIFICATION</scope>
</reference>
<keyword evidence="4" id="KW-0805">Transcription regulation</keyword>
<evidence type="ECO:0000256" key="1">
    <source>
        <dbReference type="ARBA" id="ARBA00004123"/>
    </source>
</evidence>
<accession>A0A914M7K2</accession>
<feature type="compositionally biased region" description="Low complexity" evidence="7">
    <location>
        <begin position="11"/>
        <end position="21"/>
    </location>
</feature>
<dbReference type="Pfam" id="PF03847">
    <property type="entry name" value="TFIID_20kDa"/>
    <property type="match status" value="1"/>
</dbReference>
<evidence type="ECO:0000256" key="7">
    <source>
        <dbReference type="SAM" id="MobiDB-lite"/>
    </source>
</evidence>
<feature type="region of interest" description="Disordered" evidence="7">
    <location>
        <begin position="627"/>
        <end position="651"/>
    </location>
</feature>
<feature type="region of interest" description="Disordered" evidence="7">
    <location>
        <begin position="220"/>
        <end position="242"/>
    </location>
</feature>
<dbReference type="Proteomes" id="UP000887563">
    <property type="component" value="Unplaced"/>
</dbReference>
<evidence type="ECO:0000256" key="2">
    <source>
        <dbReference type="ARBA" id="ARBA00007530"/>
    </source>
</evidence>
<dbReference type="InterPro" id="IPR003228">
    <property type="entry name" value="TFIID_TAF12_dom"/>
</dbReference>
<evidence type="ECO:0000259" key="8">
    <source>
        <dbReference type="Pfam" id="PF03847"/>
    </source>
</evidence>